<feature type="binding site" evidence="13">
    <location>
        <position position="164"/>
    </location>
    <ligand>
        <name>ATP</name>
        <dbReference type="ChEBI" id="CHEBI:30616"/>
    </ligand>
</feature>
<evidence type="ECO:0000256" key="1">
    <source>
        <dbReference type="ARBA" id="ARBA00005859"/>
    </source>
</evidence>
<dbReference type="GO" id="GO:0008795">
    <property type="term" value="F:NAD+ synthase activity"/>
    <property type="evidence" value="ECO:0007669"/>
    <property type="project" value="UniProtKB-UniRule"/>
</dbReference>
<evidence type="ECO:0000313" key="17">
    <source>
        <dbReference type="EMBL" id="RZU64841.1"/>
    </source>
</evidence>
<evidence type="ECO:0000256" key="12">
    <source>
        <dbReference type="ARBA" id="ARBA00070926"/>
    </source>
</evidence>
<keyword evidence="5 13" id="KW-0547">Nucleotide-binding</keyword>
<evidence type="ECO:0000256" key="2">
    <source>
        <dbReference type="ARBA" id="ARBA00011738"/>
    </source>
</evidence>
<organism evidence="17 18">
    <name type="scientific">Microterricola gilva</name>
    <dbReference type="NCBI Taxonomy" id="393267"/>
    <lineage>
        <taxon>Bacteria</taxon>
        <taxon>Bacillati</taxon>
        <taxon>Actinomycetota</taxon>
        <taxon>Actinomycetes</taxon>
        <taxon>Micrococcales</taxon>
        <taxon>Microbacteriaceae</taxon>
        <taxon>Microterricola</taxon>
    </lineage>
</organism>
<keyword evidence="4 13" id="KW-0479">Metal-binding</keyword>
<dbReference type="GO" id="GO:0003952">
    <property type="term" value="F:NAD+ synthase (glutamine-hydrolyzing) activity"/>
    <property type="evidence" value="ECO:0007669"/>
    <property type="project" value="InterPro"/>
</dbReference>
<feature type="binding site" description="in other chain" evidence="13">
    <location>
        <begin position="264"/>
        <end position="265"/>
    </location>
    <ligand>
        <name>deamido-NAD(+)</name>
        <dbReference type="ChEBI" id="CHEBI:58437"/>
        <note>ligand shared between two neighboring subunits</note>
    </ligand>
</feature>
<feature type="binding site" evidence="13">
    <location>
        <position position="184"/>
    </location>
    <ligand>
        <name>deamido-NAD(+)</name>
        <dbReference type="ChEBI" id="CHEBI:58437"/>
        <note>ligand shared between two neighboring subunits</note>
    </ligand>
</feature>
<reference evidence="17 18" key="1">
    <citation type="submission" date="2019-02" db="EMBL/GenBank/DDBJ databases">
        <title>Sequencing the genomes of 1000 actinobacteria strains.</title>
        <authorList>
            <person name="Klenk H.-P."/>
        </authorList>
    </citation>
    <scope>NUCLEOTIDE SEQUENCE [LARGE SCALE GENOMIC DNA]</scope>
    <source>
        <strain evidence="17 18">DSM 18319</strain>
    </source>
</reference>
<dbReference type="InterPro" id="IPR022310">
    <property type="entry name" value="NAD/GMP_synthase"/>
</dbReference>
<dbReference type="Pfam" id="PF02540">
    <property type="entry name" value="NAD_synthase"/>
    <property type="match status" value="1"/>
</dbReference>
<keyword evidence="6 13" id="KW-0067">ATP-binding</keyword>
<dbReference type="OrthoDB" id="3266517at2"/>
<feature type="binding site" description="in other chain" evidence="13">
    <location>
        <position position="177"/>
    </location>
    <ligand>
        <name>deamido-NAD(+)</name>
        <dbReference type="ChEBI" id="CHEBI:58437"/>
        <note>ligand shared between two neighboring subunits</note>
    </ligand>
</feature>
<comment type="subunit">
    <text evidence="2 13">Homodimer.</text>
</comment>
<comment type="function">
    <text evidence="10 13">Catalyzes the ATP-dependent amidation of deamido-NAD to form NAD. Uses ammonia as a nitrogen source.</text>
</comment>
<comment type="similarity">
    <text evidence="1 13 14">Belongs to the NAD synthetase family.</text>
</comment>
<evidence type="ECO:0000256" key="11">
    <source>
        <dbReference type="ARBA" id="ARBA00066987"/>
    </source>
</evidence>
<dbReference type="NCBIfam" id="NF001979">
    <property type="entry name" value="PRK00768.1"/>
    <property type="match status" value="1"/>
</dbReference>
<evidence type="ECO:0000259" key="16">
    <source>
        <dbReference type="Pfam" id="PF02540"/>
    </source>
</evidence>
<dbReference type="Gene3D" id="3.40.50.620">
    <property type="entry name" value="HUPs"/>
    <property type="match status" value="1"/>
</dbReference>
<feature type="binding site" evidence="13">
    <location>
        <position position="169"/>
    </location>
    <ligand>
        <name>Mg(2+)</name>
        <dbReference type="ChEBI" id="CHEBI:18420"/>
    </ligand>
</feature>
<evidence type="ECO:0000256" key="13">
    <source>
        <dbReference type="HAMAP-Rule" id="MF_00193"/>
    </source>
</evidence>
<evidence type="ECO:0000256" key="9">
    <source>
        <dbReference type="ARBA" id="ARBA00051206"/>
    </source>
</evidence>
<proteinExistence type="inferred from homology"/>
<evidence type="ECO:0000313" key="18">
    <source>
        <dbReference type="Proteomes" id="UP000291483"/>
    </source>
</evidence>
<evidence type="ECO:0000256" key="8">
    <source>
        <dbReference type="ARBA" id="ARBA00023027"/>
    </source>
</evidence>
<keyword evidence="7 13" id="KW-0460">Magnesium</keyword>
<dbReference type="GO" id="GO:0005737">
    <property type="term" value="C:cytoplasm"/>
    <property type="evidence" value="ECO:0007669"/>
    <property type="project" value="InterPro"/>
</dbReference>
<evidence type="ECO:0000256" key="6">
    <source>
        <dbReference type="ARBA" id="ARBA00022840"/>
    </source>
</evidence>
<dbReference type="GO" id="GO:0046872">
    <property type="term" value="F:metal ion binding"/>
    <property type="evidence" value="ECO:0007669"/>
    <property type="project" value="UniProtKB-KW"/>
</dbReference>
<dbReference type="CDD" id="cd00553">
    <property type="entry name" value="NAD_synthase"/>
    <property type="match status" value="1"/>
</dbReference>
<accession>A0A4Q8ALC1</accession>
<evidence type="ECO:0000256" key="14">
    <source>
        <dbReference type="RuleBase" id="RU003811"/>
    </source>
</evidence>
<dbReference type="PANTHER" id="PTHR23090">
    <property type="entry name" value="NH 3 /GLUTAMINE-DEPENDENT NAD + SYNTHETASE"/>
    <property type="match status" value="1"/>
</dbReference>
<dbReference type="GO" id="GO:0004359">
    <property type="term" value="F:glutaminase activity"/>
    <property type="evidence" value="ECO:0007669"/>
    <property type="project" value="InterPro"/>
</dbReference>
<dbReference type="RefSeq" id="WP_130505277.1">
    <property type="nucleotide sequence ID" value="NZ_SHLC01000001.1"/>
</dbReference>
<feature type="binding site" evidence="13">
    <location>
        <position position="52"/>
    </location>
    <ligand>
        <name>Mg(2+)</name>
        <dbReference type="ChEBI" id="CHEBI:18420"/>
    </ligand>
</feature>
<feature type="binding site" evidence="13">
    <location>
        <begin position="46"/>
        <end position="53"/>
    </location>
    <ligand>
        <name>ATP</name>
        <dbReference type="ChEBI" id="CHEBI:30616"/>
    </ligand>
</feature>
<dbReference type="NCBIfam" id="TIGR00552">
    <property type="entry name" value="nadE"/>
    <property type="match status" value="1"/>
</dbReference>
<evidence type="ECO:0000256" key="3">
    <source>
        <dbReference type="ARBA" id="ARBA00022598"/>
    </source>
</evidence>
<dbReference type="GO" id="GO:0009435">
    <property type="term" value="P:NAD+ biosynthetic process"/>
    <property type="evidence" value="ECO:0007669"/>
    <property type="project" value="UniProtKB-UniRule"/>
</dbReference>
<dbReference type="HAMAP" id="MF_00193">
    <property type="entry name" value="NadE_ammonia_dep"/>
    <property type="match status" value="1"/>
</dbReference>
<dbReference type="PANTHER" id="PTHR23090:SF7">
    <property type="entry name" value="NH(3)-DEPENDENT NAD(+) SYNTHETASE"/>
    <property type="match status" value="1"/>
</dbReference>
<comment type="caution">
    <text evidence="17">The sequence shown here is derived from an EMBL/GenBank/DDBJ whole genome shotgun (WGS) entry which is preliminary data.</text>
</comment>
<evidence type="ECO:0000256" key="15">
    <source>
        <dbReference type="RuleBase" id="RU003812"/>
    </source>
</evidence>
<name>A0A4Q8ALC1_9MICO</name>
<feature type="binding site" evidence="13">
    <location>
        <position position="193"/>
    </location>
    <ligand>
        <name>ATP</name>
        <dbReference type="ChEBI" id="CHEBI:30616"/>
    </ligand>
</feature>
<dbReference type="SUPFAM" id="SSF52402">
    <property type="entry name" value="Adenine nucleotide alpha hydrolases-like"/>
    <property type="match status" value="1"/>
</dbReference>
<sequence length="278" mass="29874">MRALQSQIMADLHVTPTIDPAVEVRRRVDFLIDYLGRTGAKGLVLGISGGQDSTLAGRLCQLAVEEIAASRSADGGTAPVFVAVRLPYAVQRDEDDAQLALEFIRPSQTVTFNIAAGVDGIADEFLNATGEAVTDFNKGNVKARARMIAQYAIAGQFGYLVVGTDHAAEAVTGFFTKYGDGGTDLLPLGGLTKRQGRSMLQHLGAAERLYLKPPTADLLDENPGQTDEANLGLSYSDIDDYLEGKDVADSVATAIESRYRATEHKRRTPASPADAWWR</sequence>
<dbReference type="EC" id="6.3.1.5" evidence="11 13"/>
<evidence type="ECO:0000256" key="10">
    <source>
        <dbReference type="ARBA" id="ARBA00055966"/>
    </source>
</evidence>
<keyword evidence="8 13" id="KW-0520">NAD</keyword>
<dbReference type="EMBL" id="SHLC01000001">
    <property type="protein sequence ID" value="RZU64841.1"/>
    <property type="molecule type" value="Genomic_DNA"/>
</dbReference>
<gene>
    <name evidence="13" type="primary">nadE</name>
    <name evidence="17" type="ORF">EV379_1152</name>
</gene>
<comment type="catalytic activity">
    <reaction evidence="9 13 15">
        <text>deamido-NAD(+) + NH4(+) + ATP = AMP + diphosphate + NAD(+) + H(+)</text>
        <dbReference type="Rhea" id="RHEA:21188"/>
        <dbReference type="ChEBI" id="CHEBI:15378"/>
        <dbReference type="ChEBI" id="CHEBI:28938"/>
        <dbReference type="ChEBI" id="CHEBI:30616"/>
        <dbReference type="ChEBI" id="CHEBI:33019"/>
        <dbReference type="ChEBI" id="CHEBI:57540"/>
        <dbReference type="ChEBI" id="CHEBI:58437"/>
        <dbReference type="ChEBI" id="CHEBI:456215"/>
        <dbReference type="EC" id="6.3.1.5"/>
    </reaction>
</comment>
<dbReference type="Proteomes" id="UP000291483">
    <property type="component" value="Unassembled WGS sequence"/>
</dbReference>
<keyword evidence="18" id="KW-1185">Reference proteome</keyword>
<dbReference type="UniPathway" id="UPA00253">
    <property type="reaction ID" value="UER00333"/>
</dbReference>
<protein>
    <recommendedName>
        <fullName evidence="12 13">NH(3)-dependent NAD(+) synthetase</fullName>
        <ecNumber evidence="11 13">6.3.1.5</ecNumber>
    </recommendedName>
</protein>
<dbReference type="GO" id="GO:0005524">
    <property type="term" value="F:ATP binding"/>
    <property type="evidence" value="ECO:0007669"/>
    <property type="project" value="UniProtKB-UniRule"/>
</dbReference>
<comment type="pathway">
    <text evidence="13">Cofactor biosynthesis; NAD(+) biosynthesis; NAD(+) from deamido-NAD(+) (ammonia route): step 1/1.</text>
</comment>
<feature type="binding site" evidence="13">
    <location>
        <position position="215"/>
    </location>
    <ligand>
        <name>ATP</name>
        <dbReference type="ChEBI" id="CHEBI:30616"/>
    </ligand>
</feature>
<dbReference type="InterPro" id="IPR003694">
    <property type="entry name" value="NAD_synthase"/>
</dbReference>
<feature type="domain" description="NAD/GMP synthase" evidence="16">
    <location>
        <begin position="24"/>
        <end position="269"/>
    </location>
</feature>
<dbReference type="AlphaFoldDB" id="A0A4Q8ALC1"/>
<dbReference type="FunFam" id="3.40.50.620:FF:000015">
    <property type="entry name" value="NH(3)-dependent NAD(+) synthetase"/>
    <property type="match status" value="1"/>
</dbReference>
<evidence type="ECO:0000256" key="4">
    <source>
        <dbReference type="ARBA" id="ARBA00022723"/>
    </source>
</evidence>
<keyword evidence="3 13" id="KW-0436">Ligase</keyword>
<feature type="binding site" description="in other chain" evidence="13">
    <location>
        <position position="144"/>
    </location>
    <ligand>
        <name>deamido-NAD(+)</name>
        <dbReference type="ChEBI" id="CHEBI:58437"/>
        <note>ligand shared between two neighboring subunits</note>
    </ligand>
</feature>
<evidence type="ECO:0000256" key="5">
    <source>
        <dbReference type="ARBA" id="ARBA00022741"/>
    </source>
</evidence>
<evidence type="ECO:0000256" key="7">
    <source>
        <dbReference type="ARBA" id="ARBA00022842"/>
    </source>
</evidence>
<dbReference type="InterPro" id="IPR022926">
    <property type="entry name" value="NH(3)-dep_NAD(+)_synth"/>
</dbReference>
<dbReference type="InterPro" id="IPR014729">
    <property type="entry name" value="Rossmann-like_a/b/a_fold"/>
</dbReference>